<proteinExistence type="predicted"/>
<reference evidence="3" key="1">
    <citation type="journal article" date="2013" name="Nat. Genet.">
        <title>The duck genome and transcriptome provide insight into an avian influenza virus reservoir species.</title>
        <authorList>
            <person name="Huang Y."/>
            <person name="Li Y."/>
            <person name="Burt D.W."/>
            <person name="Chen H."/>
            <person name="Zhang Y."/>
            <person name="Qian W."/>
            <person name="Kim H."/>
            <person name="Gan S."/>
            <person name="Zhao Y."/>
            <person name="Li J."/>
            <person name="Yi K."/>
            <person name="Feng H."/>
            <person name="Zhu P."/>
            <person name="Li B."/>
            <person name="Liu Q."/>
            <person name="Fairley S."/>
            <person name="Magor K.E."/>
            <person name="Du Z."/>
            <person name="Hu X."/>
            <person name="Goodman L."/>
            <person name="Tafer H."/>
            <person name="Vignal A."/>
            <person name="Lee T."/>
            <person name="Kim K.W."/>
            <person name="Sheng Z."/>
            <person name="An Y."/>
            <person name="Searle S."/>
            <person name="Herrero J."/>
            <person name="Groenen M.A."/>
            <person name="Crooijmans R.P."/>
            <person name="Faraut T."/>
            <person name="Cai Q."/>
            <person name="Webster R.G."/>
            <person name="Aldridge J.R."/>
            <person name="Warren W.C."/>
            <person name="Bartschat S."/>
            <person name="Kehr S."/>
            <person name="Marz M."/>
            <person name="Stadler P.F."/>
            <person name="Smith J."/>
            <person name="Kraus R.H."/>
            <person name="Zhao Y."/>
            <person name="Ren L."/>
            <person name="Fei J."/>
            <person name="Morisson M."/>
            <person name="Kaiser P."/>
            <person name="Griffin D.K."/>
            <person name="Rao M."/>
            <person name="Pitel F."/>
            <person name="Wang J."/>
            <person name="Li N."/>
        </authorList>
    </citation>
    <scope>NUCLEOTIDE SEQUENCE [LARGE SCALE GENOMIC DNA]</scope>
</reference>
<evidence type="ECO:0000313" key="3">
    <source>
        <dbReference type="Proteomes" id="UP000296049"/>
    </source>
</evidence>
<dbReference type="AlphaFoldDB" id="R0LB12"/>
<evidence type="ECO:0000256" key="1">
    <source>
        <dbReference type="SAM" id="MobiDB-lite"/>
    </source>
</evidence>
<dbReference type="Proteomes" id="UP000296049">
    <property type="component" value="Unassembled WGS sequence"/>
</dbReference>
<organism evidence="2 3">
    <name type="scientific">Anas platyrhynchos</name>
    <name type="common">Mallard</name>
    <name type="synonym">Anas boschas</name>
    <dbReference type="NCBI Taxonomy" id="8839"/>
    <lineage>
        <taxon>Eukaryota</taxon>
        <taxon>Metazoa</taxon>
        <taxon>Chordata</taxon>
        <taxon>Craniata</taxon>
        <taxon>Vertebrata</taxon>
        <taxon>Euteleostomi</taxon>
        <taxon>Archelosauria</taxon>
        <taxon>Archosauria</taxon>
        <taxon>Dinosauria</taxon>
        <taxon>Saurischia</taxon>
        <taxon>Theropoda</taxon>
        <taxon>Coelurosauria</taxon>
        <taxon>Aves</taxon>
        <taxon>Neognathae</taxon>
        <taxon>Galloanserae</taxon>
        <taxon>Anseriformes</taxon>
        <taxon>Anatidae</taxon>
        <taxon>Anatinae</taxon>
        <taxon>Anas</taxon>
    </lineage>
</organism>
<evidence type="ECO:0000313" key="2">
    <source>
        <dbReference type="EMBL" id="EOA97447.1"/>
    </source>
</evidence>
<name>R0LB12_ANAPL</name>
<feature type="region of interest" description="Disordered" evidence="1">
    <location>
        <begin position="57"/>
        <end position="78"/>
    </location>
</feature>
<dbReference type="EMBL" id="KB743686">
    <property type="protein sequence ID" value="EOA97447.1"/>
    <property type="molecule type" value="Genomic_DNA"/>
</dbReference>
<keyword evidence="3" id="KW-1185">Reference proteome</keyword>
<protein>
    <submittedName>
        <fullName evidence="2">Uncharacterized protein</fullName>
    </submittedName>
</protein>
<accession>R0LB12</accession>
<feature type="compositionally biased region" description="Basic and acidic residues" evidence="1">
    <location>
        <begin position="57"/>
        <end position="74"/>
    </location>
</feature>
<gene>
    <name evidence="2" type="ORF">Anapl_04977</name>
</gene>
<sequence length="182" mass="20396">MQWLRDPACEDLSRSLYIHYPSRYIFQLFSILQVHPKGISAKTMKFRMELKNVVHYKEEEEMEENSKKTPREKGAQVQTHADDGCQLGFVIPADGLIIRRRVLQPDLHSRAACQGVGGSEEIVAKATVQKVGSVEDAASSELMAQVLSYSEQMGSSALSANMILLSLVKTFEKAVRRNIPTE</sequence>